<keyword evidence="1" id="KW-0472">Membrane</keyword>
<keyword evidence="1" id="KW-1133">Transmembrane helix</keyword>
<keyword evidence="3" id="KW-1185">Reference proteome</keyword>
<accession>A0A2B7Z4E9</accession>
<protein>
    <recommendedName>
        <fullName evidence="4">Very-long-chain 3-oxoacyl-CoA synthase</fullName>
    </recommendedName>
</protein>
<dbReference type="EMBL" id="PDNA01000004">
    <property type="protein sequence ID" value="PGH27707.1"/>
    <property type="molecule type" value="Genomic_DNA"/>
</dbReference>
<feature type="transmembrane region" description="Helical" evidence="1">
    <location>
        <begin position="177"/>
        <end position="197"/>
    </location>
</feature>
<gene>
    <name evidence="2" type="ORF">AJ80_00494</name>
</gene>
<dbReference type="OrthoDB" id="434092at2759"/>
<feature type="transmembrane region" description="Helical" evidence="1">
    <location>
        <begin position="209"/>
        <end position="228"/>
    </location>
</feature>
<evidence type="ECO:0000256" key="1">
    <source>
        <dbReference type="SAM" id="Phobius"/>
    </source>
</evidence>
<evidence type="ECO:0008006" key="4">
    <source>
        <dbReference type="Google" id="ProtNLM"/>
    </source>
</evidence>
<keyword evidence="1" id="KW-0812">Transmembrane</keyword>
<proteinExistence type="predicted"/>
<feature type="transmembrane region" description="Helical" evidence="1">
    <location>
        <begin position="44"/>
        <end position="63"/>
    </location>
</feature>
<dbReference type="AlphaFoldDB" id="A0A2B7Z4E9"/>
<feature type="transmembrane region" description="Helical" evidence="1">
    <location>
        <begin position="6"/>
        <end position="24"/>
    </location>
</feature>
<evidence type="ECO:0000313" key="3">
    <source>
        <dbReference type="Proteomes" id="UP000224634"/>
    </source>
</evidence>
<dbReference type="Proteomes" id="UP000224634">
    <property type="component" value="Unassembled WGS sequence"/>
</dbReference>
<comment type="caution">
    <text evidence="2">The sequence shown here is derived from an EMBL/GenBank/DDBJ whole genome shotgun (WGS) entry which is preliminary data.</text>
</comment>
<reference evidence="2 3" key="1">
    <citation type="submission" date="2017-10" db="EMBL/GenBank/DDBJ databases">
        <title>Comparative genomics in systemic dimorphic fungi from Ajellomycetaceae.</title>
        <authorList>
            <person name="Munoz J.F."/>
            <person name="Mcewen J.G."/>
            <person name="Clay O.K."/>
            <person name="Cuomo C.A."/>
        </authorList>
    </citation>
    <scope>NUCLEOTIDE SEQUENCE [LARGE SCALE GENOMIC DNA]</scope>
    <source>
        <strain evidence="2 3">UAMH7299</strain>
    </source>
</reference>
<name>A0A2B7Z4E9_POLH7</name>
<sequence>MDSLPQLLSSSITLITIAISLRIYVRRHGPIRFASKLTKINNYFYATASLFFCIAILSSSSFFTRKMNFESGLLLLFEASLVGDETRRKIYHLSKFYEYVDILNVLASGGQVGLHFGFHHLTLMSDFMAGGGKKTPYLTYFRVLHHHEGWTLVAGLNTLHHVFMYAYFGGMGFLRPILPMTGMFQLIVGIAGEIWIVCRNMNAAPEMQLWPHVACAGLLGTYLVLYIAEMKEMSQKDKVDKKKGGTGAHTD</sequence>
<evidence type="ECO:0000313" key="2">
    <source>
        <dbReference type="EMBL" id="PGH27707.1"/>
    </source>
</evidence>
<organism evidence="2 3">
    <name type="scientific">Polytolypa hystricis (strain UAMH7299)</name>
    <dbReference type="NCBI Taxonomy" id="1447883"/>
    <lineage>
        <taxon>Eukaryota</taxon>
        <taxon>Fungi</taxon>
        <taxon>Dikarya</taxon>
        <taxon>Ascomycota</taxon>
        <taxon>Pezizomycotina</taxon>
        <taxon>Eurotiomycetes</taxon>
        <taxon>Eurotiomycetidae</taxon>
        <taxon>Onygenales</taxon>
        <taxon>Onygenales incertae sedis</taxon>
        <taxon>Polytolypa</taxon>
    </lineage>
</organism>